<keyword evidence="3" id="KW-0597">Phosphoprotein</keyword>
<dbReference type="InterPro" id="IPR007492">
    <property type="entry name" value="LytTR_DNA-bd_dom"/>
</dbReference>
<dbReference type="AlphaFoldDB" id="A0AAW3JSI6"/>
<evidence type="ECO:0000259" key="4">
    <source>
        <dbReference type="PROSITE" id="PS50110"/>
    </source>
</evidence>
<feature type="domain" description="Response regulatory" evidence="4">
    <location>
        <begin position="4"/>
        <end position="124"/>
    </location>
</feature>
<feature type="domain" description="HTH LytTR-type" evidence="5">
    <location>
        <begin position="134"/>
        <end position="233"/>
    </location>
</feature>
<dbReference type="GO" id="GO:0000156">
    <property type="term" value="F:phosphorelay response regulator activity"/>
    <property type="evidence" value="ECO:0007669"/>
    <property type="project" value="InterPro"/>
</dbReference>
<dbReference type="SUPFAM" id="SSF52172">
    <property type="entry name" value="CheY-like"/>
    <property type="match status" value="1"/>
</dbReference>
<dbReference type="EMBL" id="LLKB01000005">
    <property type="protein sequence ID" value="KQC85512.1"/>
    <property type="molecule type" value="Genomic_DNA"/>
</dbReference>
<dbReference type="Gene3D" id="2.40.50.1020">
    <property type="entry name" value="LytTr DNA-binding domain"/>
    <property type="match status" value="1"/>
</dbReference>
<dbReference type="PROSITE" id="PS50110">
    <property type="entry name" value="RESPONSE_REGULATORY"/>
    <property type="match status" value="1"/>
</dbReference>
<proteinExistence type="predicted"/>
<dbReference type="Proteomes" id="UP000050833">
    <property type="component" value="Unassembled WGS sequence"/>
</dbReference>
<organism evidence="6 7">
    <name type="scientific">Butyribacter intestini</name>
    <dbReference type="NCBI Taxonomy" id="1703332"/>
    <lineage>
        <taxon>Bacteria</taxon>
        <taxon>Bacillati</taxon>
        <taxon>Bacillota</taxon>
        <taxon>Clostridia</taxon>
        <taxon>Lachnospirales</taxon>
        <taxon>Lachnospiraceae</taxon>
        <taxon>Butyribacter</taxon>
    </lineage>
</organism>
<evidence type="ECO:0000256" key="3">
    <source>
        <dbReference type="PROSITE-ProRule" id="PRU00169"/>
    </source>
</evidence>
<comment type="caution">
    <text evidence="6">The sequence shown here is derived from an EMBL/GenBank/DDBJ whole genome shotgun (WGS) entry which is preliminary data.</text>
</comment>
<evidence type="ECO:0000313" key="7">
    <source>
        <dbReference type="Proteomes" id="UP000050833"/>
    </source>
</evidence>
<evidence type="ECO:0000259" key="5">
    <source>
        <dbReference type="PROSITE" id="PS50930"/>
    </source>
</evidence>
<reference evidence="6 7" key="1">
    <citation type="submission" date="2015-10" db="EMBL/GenBank/DDBJ databases">
        <title>Butyribacter intestini gen. nov., sp. nov., a butyric acid-producing bacterium of the family Lachnospiraceae isolated from the human faeces.</title>
        <authorList>
            <person name="Zou Y."/>
            <person name="Xue W."/>
            <person name="Luo G."/>
            <person name="Lv M."/>
        </authorList>
    </citation>
    <scope>NUCLEOTIDE SEQUENCE [LARGE SCALE GENOMIC DNA]</scope>
    <source>
        <strain evidence="6 7">TF01-11</strain>
    </source>
</reference>
<dbReference type="PROSITE" id="PS50930">
    <property type="entry name" value="HTH_LYTTR"/>
    <property type="match status" value="1"/>
</dbReference>
<dbReference type="InterPro" id="IPR046947">
    <property type="entry name" value="LytR-like"/>
</dbReference>
<comment type="function">
    <text evidence="2">May play the central regulatory role in sporulation. It may be an element of the effector pathway responsible for the activation of sporulation genes in response to nutritional stress. Spo0A may act in concert with spo0H (a sigma factor) to control the expression of some genes that are critical to the sporulation process.</text>
</comment>
<protein>
    <recommendedName>
        <fullName evidence="1">Stage 0 sporulation protein A homolog</fullName>
    </recommendedName>
</protein>
<dbReference type="GO" id="GO:0003677">
    <property type="term" value="F:DNA binding"/>
    <property type="evidence" value="ECO:0007669"/>
    <property type="project" value="InterPro"/>
</dbReference>
<dbReference type="Gene3D" id="3.40.50.2300">
    <property type="match status" value="1"/>
</dbReference>
<dbReference type="PANTHER" id="PTHR37299">
    <property type="entry name" value="TRANSCRIPTIONAL REGULATOR-RELATED"/>
    <property type="match status" value="1"/>
</dbReference>
<sequence length="239" mass="28522">MDIKIAVCDDEVEICALLEMMLIDIFRDKGMSCEAESFYTGESLCKEFERRKYDLIFLDIEMDGKSGIDVGRFLRDELGNETVQIVYISAKTEYAMELFEFHPMNFLVKPIERSKIEKLVNKYLIITEQNNKFFGYKKKTDYFKVPLSDILYFESHNRKIHIQMKDREDDFYGSMDDVYKMVKGHCYLFIHKSIIVNYRQIKKIFYEKVVMIDDTVLPISQSRRSAIRKMCMKIRKEEK</sequence>
<evidence type="ECO:0000313" key="6">
    <source>
        <dbReference type="EMBL" id="KQC85512.1"/>
    </source>
</evidence>
<dbReference type="InterPro" id="IPR001789">
    <property type="entry name" value="Sig_transdc_resp-reg_receiver"/>
</dbReference>
<dbReference type="InterPro" id="IPR011006">
    <property type="entry name" value="CheY-like_superfamily"/>
</dbReference>
<dbReference type="SMART" id="SM00448">
    <property type="entry name" value="REC"/>
    <property type="match status" value="1"/>
</dbReference>
<dbReference type="Pfam" id="PF00072">
    <property type="entry name" value="Response_reg"/>
    <property type="match status" value="1"/>
</dbReference>
<dbReference type="SMART" id="SM00850">
    <property type="entry name" value="LytTR"/>
    <property type="match status" value="1"/>
</dbReference>
<dbReference type="Pfam" id="PF04397">
    <property type="entry name" value="LytTR"/>
    <property type="match status" value="1"/>
</dbReference>
<dbReference type="RefSeq" id="WP_055945439.1">
    <property type="nucleotide sequence ID" value="NZ_JAQDCV010000007.1"/>
</dbReference>
<feature type="modified residue" description="4-aspartylphosphate" evidence="3">
    <location>
        <position position="59"/>
    </location>
</feature>
<accession>A0AAW3JSI6</accession>
<name>A0AAW3JSI6_9FIRM</name>
<evidence type="ECO:0000256" key="1">
    <source>
        <dbReference type="ARBA" id="ARBA00018672"/>
    </source>
</evidence>
<dbReference type="PANTHER" id="PTHR37299:SF1">
    <property type="entry name" value="STAGE 0 SPORULATION PROTEIN A HOMOLOG"/>
    <property type="match status" value="1"/>
</dbReference>
<evidence type="ECO:0000256" key="2">
    <source>
        <dbReference type="ARBA" id="ARBA00024867"/>
    </source>
</evidence>
<gene>
    <name evidence="6" type="ORF">APZ18_12620</name>
</gene>
<keyword evidence="7" id="KW-1185">Reference proteome</keyword>